<organism evidence="2 3">
    <name type="scientific">Ophiocordyceps polyrhachis-furcata BCC 54312</name>
    <dbReference type="NCBI Taxonomy" id="1330021"/>
    <lineage>
        <taxon>Eukaryota</taxon>
        <taxon>Fungi</taxon>
        <taxon>Dikarya</taxon>
        <taxon>Ascomycota</taxon>
        <taxon>Pezizomycotina</taxon>
        <taxon>Sordariomycetes</taxon>
        <taxon>Hypocreomycetidae</taxon>
        <taxon>Hypocreales</taxon>
        <taxon>Ophiocordycipitaceae</taxon>
        <taxon>Ophiocordyceps</taxon>
    </lineage>
</organism>
<evidence type="ECO:0000313" key="2">
    <source>
        <dbReference type="EMBL" id="RCI12094.1"/>
    </source>
</evidence>
<keyword evidence="3" id="KW-1185">Reference proteome</keyword>
<proteinExistence type="predicted"/>
<keyword evidence="1" id="KW-0812">Transmembrane</keyword>
<gene>
    <name evidence="2" type="ORF">L249_0884</name>
</gene>
<feature type="transmembrane region" description="Helical" evidence="1">
    <location>
        <begin position="37"/>
        <end position="62"/>
    </location>
</feature>
<evidence type="ECO:0000256" key="1">
    <source>
        <dbReference type="SAM" id="Phobius"/>
    </source>
</evidence>
<reference evidence="2 3" key="1">
    <citation type="journal article" date="2015" name="BMC Genomics">
        <title>Insights from the genome of Ophiocordyceps polyrhachis-furcata to pathogenicity and host specificity in insect fungi.</title>
        <authorList>
            <person name="Wichadakul D."/>
            <person name="Kobmoo N."/>
            <person name="Ingsriswang S."/>
            <person name="Tangphatsornruang S."/>
            <person name="Chantasingh D."/>
            <person name="Luangsa-ard J.J."/>
            <person name="Eurwilaichitr L."/>
        </authorList>
    </citation>
    <scope>NUCLEOTIDE SEQUENCE [LARGE SCALE GENOMIC DNA]</scope>
    <source>
        <strain evidence="2 3">BCC 54312</strain>
    </source>
</reference>
<dbReference type="AlphaFoldDB" id="A0A367LCE9"/>
<dbReference type="EMBL" id="LKCN02000007">
    <property type="protein sequence ID" value="RCI12094.1"/>
    <property type="molecule type" value="Genomic_DNA"/>
</dbReference>
<keyword evidence="1" id="KW-1133">Transmembrane helix</keyword>
<keyword evidence="1" id="KW-0472">Membrane</keyword>
<evidence type="ECO:0000313" key="3">
    <source>
        <dbReference type="Proteomes" id="UP000253664"/>
    </source>
</evidence>
<feature type="transmembrane region" description="Helical" evidence="1">
    <location>
        <begin position="565"/>
        <end position="590"/>
    </location>
</feature>
<sequence>MSDSSAQRRVHLGSWTDWSRGPVMGVTLTLDRKQGALLIAFTAFFVGIVASCFWRILVFFVYRLYSTAAPRDALHHQRQALLRNSVTAPSTLWAFSQLCWTWRRAGASRLRRTLPVIVCALVSIALFAVASGFSSQIASGTGSAALLDGSHCGYVQGATQASRLDDLGVLFPYGVRRLTESANYAQQCYSARTGAGLLSCGTFVLRSLPYTSNHQASCPFRGGICRSNTSNLMLDTGYLDSHEHLGVNSSPDLRIRFRTMLHCAPLETEGYSTDIRNPSRNYTRYFYGRRTHESSPDRDGNYTLQVRALSDQYGWYYRNADNQDAGYSPSIQNYVAFVRDGRFSANGSEFEPIPQLSRADGDIMIFFLVGNGATFMRPTPDLWYRGTASGKNVSVDHSADKLSLETYEPEEAASPLGCVQQHQFCDSSGRCGPLAGYLDALQGAHILFNSTALGQYRPDEKPDTLFGSFRRALGQSLGTIDFMVSSFQSNSLLSQQVSSSGLRGPLPDNQWQMDVNYWWDTMLATMQASFVQLAAWTADRELEPYVTHLNSSYICRNQKILTSEYTAFSVFGLCFTYSLGCVIILISFGLEPTLDFLGRRRKPQGYTSLERQSYQLLQLQRAAYQGIGSGIWQGFTGAVPTTKGVEVLADLASRYGGSEKMTGHSAVDSDDTRINLDEDDVVVVSPTIPRRHSTT</sequence>
<dbReference type="OrthoDB" id="3540210at2759"/>
<name>A0A367LCE9_9HYPO</name>
<dbReference type="Proteomes" id="UP000253664">
    <property type="component" value="Unassembled WGS sequence"/>
</dbReference>
<accession>A0A367LCE9</accession>
<comment type="caution">
    <text evidence="2">The sequence shown here is derived from an EMBL/GenBank/DDBJ whole genome shotgun (WGS) entry which is preliminary data.</text>
</comment>
<feature type="transmembrane region" description="Helical" evidence="1">
    <location>
        <begin position="114"/>
        <end position="133"/>
    </location>
</feature>
<protein>
    <submittedName>
        <fullName evidence="2">Uncharacterized protein</fullName>
    </submittedName>
</protein>